<accession>A0A0A8ZSI1</accession>
<evidence type="ECO:0000256" key="1">
    <source>
        <dbReference type="SAM" id="MobiDB-lite"/>
    </source>
</evidence>
<feature type="region of interest" description="Disordered" evidence="1">
    <location>
        <begin position="21"/>
        <end position="50"/>
    </location>
</feature>
<proteinExistence type="predicted"/>
<organism evidence="2">
    <name type="scientific">Arundo donax</name>
    <name type="common">Giant reed</name>
    <name type="synonym">Donax arundinaceus</name>
    <dbReference type="NCBI Taxonomy" id="35708"/>
    <lineage>
        <taxon>Eukaryota</taxon>
        <taxon>Viridiplantae</taxon>
        <taxon>Streptophyta</taxon>
        <taxon>Embryophyta</taxon>
        <taxon>Tracheophyta</taxon>
        <taxon>Spermatophyta</taxon>
        <taxon>Magnoliopsida</taxon>
        <taxon>Liliopsida</taxon>
        <taxon>Poales</taxon>
        <taxon>Poaceae</taxon>
        <taxon>PACMAD clade</taxon>
        <taxon>Arundinoideae</taxon>
        <taxon>Arundineae</taxon>
        <taxon>Arundo</taxon>
    </lineage>
</organism>
<sequence>MVQARRVIAAFAVTTQPTTLLQSSTKRMTPPGAPGADLPLGASASPHLHL</sequence>
<feature type="compositionally biased region" description="Low complexity" evidence="1">
    <location>
        <begin position="34"/>
        <end position="44"/>
    </location>
</feature>
<protein>
    <submittedName>
        <fullName evidence="2">Uncharacterized protein</fullName>
    </submittedName>
</protein>
<name>A0A0A8ZSI1_ARUDO</name>
<dbReference type="AlphaFoldDB" id="A0A0A8ZSI1"/>
<reference evidence="2" key="2">
    <citation type="journal article" date="2015" name="Data Brief">
        <title>Shoot transcriptome of the giant reed, Arundo donax.</title>
        <authorList>
            <person name="Barrero R.A."/>
            <person name="Guerrero F.D."/>
            <person name="Moolhuijzen P."/>
            <person name="Goolsby J.A."/>
            <person name="Tidwell J."/>
            <person name="Bellgard S.E."/>
            <person name="Bellgard M.I."/>
        </authorList>
    </citation>
    <scope>NUCLEOTIDE SEQUENCE</scope>
    <source>
        <tissue evidence="2">Shoot tissue taken approximately 20 cm above the soil surface</tissue>
    </source>
</reference>
<evidence type="ECO:0000313" key="2">
    <source>
        <dbReference type="EMBL" id="JAD40608.1"/>
    </source>
</evidence>
<dbReference type="EMBL" id="GBRH01257287">
    <property type="protein sequence ID" value="JAD40608.1"/>
    <property type="molecule type" value="Transcribed_RNA"/>
</dbReference>
<reference evidence="2" key="1">
    <citation type="submission" date="2014-09" db="EMBL/GenBank/DDBJ databases">
        <authorList>
            <person name="Magalhaes I.L.F."/>
            <person name="Oliveira U."/>
            <person name="Santos F.R."/>
            <person name="Vidigal T.H.D.A."/>
            <person name="Brescovit A.D."/>
            <person name="Santos A.J."/>
        </authorList>
    </citation>
    <scope>NUCLEOTIDE SEQUENCE</scope>
    <source>
        <tissue evidence="2">Shoot tissue taken approximately 20 cm above the soil surface</tissue>
    </source>
</reference>